<evidence type="ECO:0000256" key="2">
    <source>
        <dbReference type="ARBA" id="ARBA00022517"/>
    </source>
</evidence>
<keyword evidence="3 5" id="KW-0698">rRNA processing</keyword>
<dbReference type="AlphaFoldDB" id="A0AAW7XLA0"/>
<evidence type="ECO:0000256" key="4">
    <source>
        <dbReference type="ARBA" id="ARBA00023186"/>
    </source>
</evidence>
<evidence type="ECO:0000256" key="3">
    <source>
        <dbReference type="ARBA" id="ARBA00022552"/>
    </source>
</evidence>
<sequence>MSRNTSNDITVVGQITSVYGIKGWVKVFSHTDPMENLLSYTPWQLKINGQWQTFKLEASKKHGKGLIAKLDGVHDRDHAQRFSGVDIGIDSELLPKLGEGEYYWSQLEKLTVITLTGENLGRVSHLLETGSNDVMVVRGNAESYDRRERLIPYLPDIVIKEIDLDAGTMRIDWDPEF</sequence>
<comment type="subunit">
    <text evidence="5">Binds ribosomal protein uS19.</text>
</comment>
<dbReference type="Pfam" id="PF01782">
    <property type="entry name" value="RimM"/>
    <property type="match status" value="1"/>
</dbReference>
<proteinExistence type="inferred from homology"/>
<name>A0AAW7XLA0_9GAMM</name>
<keyword evidence="2 5" id="KW-0690">Ribosome biogenesis</keyword>
<dbReference type="PANTHER" id="PTHR33692">
    <property type="entry name" value="RIBOSOME MATURATION FACTOR RIMM"/>
    <property type="match status" value="1"/>
</dbReference>
<dbReference type="GO" id="GO:0006364">
    <property type="term" value="P:rRNA processing"/>
    <property type="evidence" value="ECO:0007669"/>
    <property type="project" value="UniProtKB-UniRule"/>
</dbReference>
<dbReference type="InterPro" id="IPR009000">
    <property type="entry name" value="Transl_B-barrel_sf"/>
</dbReference>
<comment type="function">
    <text evidence="5">An accessory protein needed during the final step in the assembly of 30S ribosomal subunit, possibly for assembly of the head region. Essential for efficient processing of 16S rRNA. May be needed both before and after RbfA during the maturation of 16S rRNA. It has affinity for free ribosomal 30S subunits but not for 70S ribosomes.</text>
</comment>
<dbReference type="Pfam" id="PF05239">
    <property type="entry name" value="PRC"/>
    <property type="match status" value="1"/>
</dbReference>
<dbReference type="SUPFAM" id="SSF50447">
    <property type="entry name" value="Translation proteins"/>
    <property type="match status" value="1"/>
</dbReference>
<evidence type="ECO:0000256" key="1">
    <source>
        <dbReference type="ARBA" id="ARBA00022490"/>
    </source>
</evidence>
<feature type="domain" description="RimM N-terminal" evidence="6">
    <location>
        <begin position="11"/>
        <end position="92"/>
    </location>
</feature>
<dbReference type="NCBIfam" id="TIGR02273">
    <property type="entry name" value="16S_RimM"/>
    <property type="match status" value="1"/>
</dbReference>
<dbReference type="PANTHER" id="PTHR33692:SF1">
    <property type="entry name" value="RIBOSOME MATURATION FACTOR RIMM"/>
    <property type="match status" value="1"/>
</dbReference>
<dbReference type="Gene3D" id="2.30.30.240">
    <property type="entry name" value="PRC-barrel domain"/>
    <property type="match status" value="1"/>
</dbReference>
<reference evidence="8" key="1">
    <citation type="submission" date="2023-07" db="EMBL/GenBank/DDBJ databases">
        <title>Genome content predicts the carbon catabolic preferences of heterotrophic bacteria.</title>
        <authorList>
            <person name="Gralka M."/>
        </authorList>
    </citation>
    <scope>NUCLEOTIDE SEQUENCE</scope>
    <source>
        <strain evidence="8">I2M16</strain>
    </source>
</reference>
<comment type="similarity">
    <text evidence="5">Belongs to the RimM family.</text>
</comment>
<dbReference type="EMBL" id="JAUOPG010000005">
    <property type="protein sequence ID" value="MDO6453819.1"/>
    <property type="molecule type" value="Genomic_DNA"/>
</dbReference>
<protein>
    <recommendedName>
        <fullName evidence="5">Ribosome maturation factor RimM</fullName>
    </recommendedName>
</protein>
<dbReference type="GeneID" id="89454810"/>
<dbReference type="HAMAP" id="MF_00014">
    <property type="entry name" value="Ribosome_mat_RimM"/>
    <property type="match status" value="1"/>
</dbReference>
<evidence type="ECO:0000256" key="5">
    <source>
        <dbReference type="HAMAP-Rule" id="MF_00014"/>
    </source>
</evidence>
<accession>A0AAW7XLA0</accession>
<dbReference type="SUPFAM" id="SSF50346">
    <property type="entry name" value="PRC-barrel domain"/>
    <property type="match status" value="1"/>
</dbReference>
<keyword evidence="4 5" id="KW-0143">Chaperone</keyword>
<dbReference type="InterPro" id="IPR027275">
    <property type="entry name" value="PRC-brl_dom"/>
</dbReference>
<evidence type="ECO:0000313" key="8">
    <source>
        <dbReference type="EMBL" id="MDO6453819.1"/>
    </source>
</evidence>
<evidence type="ECO:0000259" key="7">
    <source>
        <dbReference type="Pfam" id="PF05239"/>
    </source>
</evidence>
<evidence type="ECO:0000259" key="6">
    <source>
        <dbReference type="Pfam" id="PF01782"/>
    </source>
</evidence>
<dbReference type="GO" id="GO:0042274">
    <property type="term" value="P:ribosomal small subunit biogenesis"/>
    <property type="evidence" value="ECO:0007669"/>
    <property type="project" value="UniProtKB-UniRule"/>
</dbReference>
<dbReference type="InterPro" id="IPR036976">
    <property type="entry name" value="RimM_N_sf"/>
</dbReference>
<comment type="subcellular location">
    <subcellularLocation>
        <location evidence="5">Cytoplasm</location>
    </subcellularLocation>
</comment>
<feature type="domain" description="PRC-barrel" evidence="7">
    <location>
        <begin position="99"/>
        <end position="172"/>
    </location>
</feature>
<dbReference type="GO" id="GO:0043022">
    <property type="term" value="F:ribosome binding"/>
    <property type="evidence" value="ECO:0007669"/>
    <property type="project" value="InterPro"/>
</dbReference>
<keyword evidence="1 5" id="KW-0963">Cytoplasm</keyword>
<evidence type="ECO:0000313" key="9">
    <source>
        <dbReference type="Proteomes" id="UP001169862"/>
    </source>
</evidence>
<comment type="domain">
    <text evidence="5">The PRC barrel domain binds ribosomal protein uS19.</text>
</comment>
<dbReference type="RefSeq" id="WP_075170939.1">
    <property type="nucleotide sequence ID" value="NZ_CAXHZV010000005.1"/>
</dbReference>
<dbReference type="InterPro" id="IPR011033">
    <property type="entry name" value="PRC_barrel-like_sf"/>
</dbReference>
<organism evidence="8 9">
    <name type="scientific">Neptunomonas phycophila</name>
    <dbReference type="NCBI Taxonomy" id="1572645"/>
    <lineage>
        <taxon>Bacteria</taxon>
        <taxon>Pseudomonadati</taxon>
        <taxon>Pseudomonadota</taxon>
        <taxon>Gammaproteobacteria</taxon>
        <taxon>Oceanospirillales</taxon>
        <taxon>Oceanospirillaceae</taxon>
        <taxon>Neptunomonas</taxon>
    </lineage>
</organism>
<dbReference type="InterPro" id="IPR011961">
    <property type="entry name" value="RimM"/>
</dbReference>
<dbReference type="Gene3D" id="2.40.30.60">
    <property type="entry name" value="RimM"/>
    <property type="match status" value="1"/>
</dbReference>
<dbReference type="InterPro" id="IPR002676">
    <property type="entry name" value="RimM_N"/>
</dbReference>
<gene>
    <name evidence="5 8" type="primary">rimM</name>
    <name evidence="8" type="ORF">Q4490_09595</name>
</gene>
<dbReference type="GO" id="GO:0005840">
    <property type="term" value="C:ribosome"/>
    <property type="evidence" value="ECO:0007669"/>
    <property type="project" value="InterPro"/>
</dbReference>
<comment type="caution">
    <text evidence="8">The sequence shown here is derived from an EMBL/GenBank/DDBJ whole genome shotgun (WGS) entry which is preliminary data.</text>
</comment>
<dbReference type="GO" id="GO:0005737">
    <property type="term" value="C:cytoplasm"/>
    <property type="evidence" value="ECO:0007669"/>
    <property type="project" value="UniProtKB-SubCell"/>
</dbReference>
<dbReference type="Proteomes" id="UP001169862">
    <property type="component" value="Unassembled WGS sequence"/>
</dbReference>